<sequence length="274" mass="31688">MNEHSPAQESASGKTESVHNANFWSPELIYPENTVPEVLFRRIITRMMSSGESFCSVSEAERQNMLIGPTLFALSKMKKPLFYNISVVYVDNGYPELYMKSNFTKKDNFIFPFNLFDWIKLYNASGKIEIFCAKIDVDDAILFCKWLPIIYYDVIEDIYQRYQLIKNNKHVMSSLEMDKMLQIEIVHGCMDKDALWETQISEIIIHCINHPDESTKINYKALMDEKSTPESDVEVDILSSTVKCVSNANISKTMIDIYDIERLFSGSPNLDLDY</sequence>
<dbReference type="KEGG" id="tva:4761771"/>
<dbReference type="EMBL" id="DS113490">
    <property type="protein sequence ID" value="EAY03923.1"/>
    <property type="molecule type" value="Genomic_DNA"/>
</dbReference>
<reference evidence="1" key="1">
    <citation type="submission" date="2006-10" db="EMBL/GenBank/DDBJ databases">
        <authorList>
            <person name="Amadeo P."/>
            <person name="Zhao Q."/>
            <person name="Wortman J."/>
            <person name="Fraser-Liggett C."/>
            <person name="Carlton J."/>
        </authorList>
    </citation>
    <scope>NUCLEOTIDE SEQUENCE</scope>
    <source>
        <strain evidence="1">G3</strain>
    </source>
</reference>
<evidence type="ECO:0000313" key="2">
    <source>
        <dbReference type="Proteomes" id="UP000001542"/>
    </source>
</evidence>
<dbReference type="InParanoid" id="A2ETW8"/>
<proteinExistence type="predicted"/>
<protein>
    <submittedName>
        <fullName evidence="1">Uncharacterized protein</fullName>
    </submittedName>
</protein>
<dbReference type="VEuPathDB" id="TrichDB:TVAGG3_0892160"/>
<dbReference type="Proteomes" id="UP000001542">
    <property type="component" value="Unassembled WGS sequence"/>
</dbReference>
<reference evidence="1" key="2">
    <citation type="journal article" date="2007" name="Science">
        <title>Draft genome sequence of the sexually transmitted pathogen Trichomonas vaginalis.</title>
        <authorList>
            <person name="Carlton J.M."/>
            <person name="Hirt R.P."/>
            <person name="Silva J.C."/>
            <person name="Delcher A.L."/>
            <person name="Schatz M."/>
            <person name="Zhao Q."/>
            <person name="Wortman J.R."/>
            <person name="Bidwell S.L."/>
            <person name="Alsmark U.C.M."/>
            <person name="Besteiro S."/>
            <person name="Sicheritz-Ponten T."/>
            <person name="Noel C.J."/>
            <person name="Dacks J.B."/>
            <person name="Foster P.G."/>
            <person name="Simillion C."/>
            <person name="Van de Peer Y."/>
            <person name="Miranda-Saavedra D."/>
            <person name="Barton G.J."/>
            <person name="Westrop G.D."/>
            <person name="Mueller S."/>
            <person name="Dessi D."/>
            <person name="Fiori P.L."/>
            <person name="Ren Q."/>
            <person name="Paulsen I."/>
            <person name="Zhang H."/>
            <person name="Bastida-Corcuera F.D."/>
            <person name="Simoes-Barbosa A."/>
            <person name="Brown M.T."/>
            <person name="Hayes R.D."/>
            <person name="Mukherjee M."/>
            <person name="Okumura C.Y."/>
            <person name="Schneider R."/>
            <person name="Smith A.J."/>
            <person name="Vanacova S."/>
            <person name="Villalvazo M."/>
            <person name="Haas B.J."/>
            <person name="Pertea M."/>
            <person name="Feldblyum T.V."/>
            <person name="Utterback T.R."/>
            <person name="Shu C.L."/>
            <person name="Osoegawa K."/>
            <person name="de Jong P.J."/>
            <person name="Hrdy I."/>
            <person name="Horvathova L."/>
            <person name="Zubacova Z."/>
            <person name="Dolezal P."/>
            <person name="Malik S.B."/>
            <person name="Logsdon J.M. Jr."/>
            <person name="Henze K."/>
            <person name="Gupta A."/>
            <person name="Wang C.C."/>
            <person name="Dunne R.L."/>
            <person name="Upcroft J.A."/>
            <person name="Upcroft P."/>
            <person name="White O."/>
            <person name="Salzberg S.L."/>
            <person name="Tang P."/>
            <person name="Chiu C.-H."/>
            <person name="Lee Y.-S."/>
            <person name="Embley T.M."/>
            <person name="Coombs G.H."/>
            <person name="Mottram J.C."/>
            <person name="Tachezy J."/>
            <person name="Fraser-Liggett C.M."/>
            <person name="Johnson P.J."/>
        </authorList>
    </citation>
    <scope>NUCLEOTIDE SEQUENCE [LARGE SCALE GENOMIC DNA]</scope>
    <source>
        <strain evidence="1">G3</strain>
    </source>
</reference>
<accession>A2ETW8</accession>
<keyword evidence="2" id="KW-1185">Reference proteome</keyword>
<gene>
    <name evidence="1" type="ORF">TVAG_192220</name>
</gene>
<name>A2ETW8_TRIV3</name>
<organism evidence="1 2">
    <name type="scientific">Trichomonas vaginalis (strain ATCC PRA-98 / G3)</name>
    <dbReference type="NCBI Taxonomy" id="412133"/>
    <lineage>
        <taxon>Eukaryota</taxon>
        <taxon>Metamonada</taxon>
        <taxon>Parabasalia</taxon>
        <taxon>Trichomonadida</taxon>
        <taxon>Trichomonadidae</taxon>
        <taxon>Trichomonas</taxon>
    </lineage>
</organism>
<evidence type="ECO:0000313" key="1">
    <source>
        <dbReference type="EMBL" id="EAY03923.1"/>
    </source>
</evidence>
<dbReference type="AlphaFoldDB" id="A2ETW8"/>
<dbReference type="VEuPathDB" id="TrichDB:TVAG_192220"/>
<dbReference type="RefSeq" id="XP_001316146.1">
    <property type="nucleotide sequence ID" value="XM_001316111.1"/>
</dbReference>